<protein>
    <submittedName>
        <fullName evidence="2">Uncharacterized protein</fullName>
    </submittedName>
</protein>
<sequence length="144" mass="16655">MYVCGLAVLGCSLRPHWRFFMIFFVPFRGKILGVRRKITLSRRRSRVEEEEEEEEEVGNKEKKLVRELCLLEEEEEEEEQLTEVQHSWVLVLKDVCGRGAGPKPAEACKIHFHSCGGGGGALDLRASRNVIRSVQHWRRIEAHE</sequence>
<reference evidence="2" key="1">
    <citation type="submission" date="2024-02" db="EMBL/GenBank/DDBJ databases">
        <authorList>
            <consortium name="ELIXIR-Norway"/>
            <consortium name="Elixir Norway"/>
        </authorList>
    </citation>
    <scope>NUCLEOTIDE SEQUENCE</scope>
</reference>
<feature type="transmembrane region" description="Helical" evidence="1">
    <location>
        <begin position="16"/>
        <end position="34"/>
    </location>
</feature>
<dbReference type="EMBL" id="OZ019900">
    <property type="protein sequence ID" value="CAK9235169.1"/>
    <property type="molecule type" value="Genomic_DNA"/>
</dbReference>
<evidence type="ECO:0000256" key="1">
    <source>
        <dbReference type="SAM" id="Phobius"/>
    </source>
</evidence>
<proteinExistence type="predicted"/>
<evidence type="ECO:0000313" key="2">
    <source>
        <dbReference type="EMBL" id="CAK9235169.1"/>
    </source>
</evidence>
<keyword evidence="1" id="KW-0472">Membrane</keyword>
<organism evidence="2 3">
    <name type="scientific">Sphagnum troendelagicum</name>
    <dbReference type="NCBI Taxonomy" id="128251"/>
    <lineage>
        <taxon>Eukaryota</taxon>
        <taxon>Viridiplantae</taxon>
        <taxon>Streptophyta</taxon>
        <taxon>Embryophyta</taxon>
        <taxon>Bryophyta</taxon>
        <taxon>Sphagnophytina</taxon>
        <taxon>Sphagnopsida</taxon>
        <taxon>Sphagnales</taxon>
        <taxon>Sphagnaceae</taxon>
        <taxon>Sphagnum</taxon>
    </lineage>
</organism>
<accession>A0ABP0V184</accession>
<keyword evidence="3" id="KW-1185">Reference proteome</keyword>
<name>A0ABP0V184_9BRYO</name>
<dbReference type="Proteomes" id="UP001497512">
    <property type="component" value="Chromosome 8"/>
</dbReference>
<gene>
    <name evidence="2" type="ORF">CSSPTR1EN2_LOCUS22582</name>
</gene>
<keyword evidence="1" id="KW-0812">Transmembrane</keyword>
<keyword evidence="1" id="KW-1133">Transmembrane helix</keyword>
<evidence type="ECO:0000313" key="3">
    <source>
        <dbReference type="Proteomes" id="UP001497512"/>
    </source>
</evidence>